<dbReference type="EMBL" id="CP022048">
    <property type="protein sequence ID" value="ASE41134.1"/>
    <property type="molecule type" value="Genomic_DNA"/>
</dbReference>
<evidence type="ECO:0000313" key="4">
    <source>
        <dbReference type="Proteomes" id="UP000197050"/>
    </source>
</evidence>
<evidence type="ECO:0000313" key="3">
    <source>
        <dbReference type="EMBL" id="ASE41134.1"/>
    </source>
</evidence>
<protein>
    <recommendedName>
        <fullName evidence="5">DUF2946 domain-containing protein</fullName>
    </recommendedName>
</protein>
<evidence type="ECO:0008006" key="5">
    <source>
        <dbReference type="Google" id="ProtNLM"/>
    </source>
</evidence>
<name>A0A1Z3UDS7_BREVE</name>
<evidence type="ECO:0000256" key="1">
    <source>
        <dbReference type="SAM" id="MobiDB-lite"/>
    </source>
</evidence>
<reference evidence="4" key="1">
    <citation type="submission" date="2017-06" db="EMBL/GenBank/DDBJ databases">
        <title>FDA dAtabase for Regulatory Grade micrObial Sequences (FDA-ARGOS): Supporting development and validation of Infectious Disease Dx tests.</title>
        <authorList>
            <person name="Minogue T."/>
            <person name="Wolcott M."/>
            <person name="Wasieloski L."/>
            <person name="Aguilar W."/>
            <person name="Moore D."/>
            <person name="Tallon L."/>
            <person name="Sadzewicz L."/>
            <person name="Sengamalay N."/>
            <person name="Ott S."/>
            <person name="Godinez A."/>
            <person name="Nagaraj S."/>
            <person name="Nadendla S."/>
            <person name="Geyer C."/>
            <person name="Sichtig H."/>
        </authorList>
    </citation>
    <scope>NUCLEOTIDE SEQUENCE [LARGE SCALE GENOMIC DNA]</scope>
    <source>
        <strain evidence="4">FDAARGOS_289</strain>
    </source>
</reference>
<proteinExistence type="predicted"/>
<dbReference type="Proteomes" id="UP000197050">
    <property type="component" value="Chromosome"/>
</dbReference>
<feature type="compositionally biased region" description="Low complexity" evidence="1">
    <location>
        <begin position="98"/>
        <end position="110"/>
    </location>
</feature>
<sequence length="118" mass="12369">MHHAMAWPIATWARLILAVTLVSAVFFVAPIADAATCVPETASAHAMVVEDAGDGDQVDLGAGHGVCTHGHCHHNGTARADVADHIAMQIHARPVHAFPSSDFPSSISPDGLKRPPRV</sequence>
<organism evidence="3 4">
    <name type="scientific">Brevundimonas vesicularis</name>
    <name type="common">Pseudomonas vesicularis</name>
    <dbReference type="NCBI Taxonomy" id="41276"/>
    <lineage>
        <taxon>Bacteria</taxon>
        <taxon>Pseudomonadati</taxon>
        <taxon>Pseudomonadota</taxon>
        <taxon>Alphaproteobacteria</taxon>
        <taxon>Caulobacterales</taxon>
        <taxon>Caulobacteraceae</taxon>
        <taxon>Brevundimonas</taxon>
    </lineage>
</organism>
<feature type="chain" id="PRO_5012848459" description="DUF2946 domain-containing protein" evidence="2">
    <location>
        <begin position="35"/>
        <end position="118"/>
    </location>
</feature>
<feature type="signal peptide" evidence="2">
    <location>
        <begin position="1"/>
        <end position="34"/>
    </location>
</feature>
<keyword evidence="2" id="KW-0732">Signal</keyword>
<dbReference type="KEGG" id="bvc:CEP68_07245"/>
<gene>
    <name evidence="3" type="ORF">CEP68_07245</name>
</gene>
<accession>A0A1Z3UDS7</accession>
<dbReference type="AlphaFoldDB" id="A0A1Z3UDS7"/>
<evidence type="ECO:0000256" key="2">
    <source>
        <dbReference type="SAM" id="SignalP"/>
    </source>
</evidence>
<feature type="region of interest" description="Disordered" evidence="1">
    <location>
        <begin position="97"/>
        <end position="118"/>
    </location>
</feature>